<dbReference type="RefSeq" id="WP_054967293.1">
    <property type="nucleotide sequence ID" value="NZ_LJCO01000008.1"/>
</dbReference>
<dbReference type="PANTHER" id="PTHR34351">
    <property type="entry name" value="SLR1927 PROTEIN-RELATED"/>
    <property type="match status" value="1"/>
</dbReference>
<dbReference type="PATRIC" id="fig|471514.4.peg.150"/>
<dbReference type="EMBL" id="LJCO01000008">
    <property type="protein sequence ID" value="KPV45533.1"/>
    <property type="molecule type" value="Genomic_DNA"/>
</dbReference>
<sequence length="363" mass="41462">MVIYAILAATLLVILLQMLIYRWVSLRAVDYTAGFDARRASAGDTIHFSEQIRNQALIPIPWVRVESSFDLSLRFHGASDRQIKLGQQFHQFHYSVFSLARRTQITRRHDVVCSARGVFELDGAVMTTGDLFGLWRSTRHYPVKSEVIVYPRVEAYEDLPLPVSRSLGEMLVRRSFVDDPFMVSGVREYVPGDSLKLINWKATAHTGDVMVHRRDATADLQLMIYLNVEDMENMWNKVSHPEWIEQGIVIAASAAAFAVQHGMRVGFVTNAENATRTLMLTGDAHLEELLDRMARIRIEREIGFERLLEAEIRDQTKNTAMLILTAYVNEDLEAAFIALRRLGNFVHVVNLRELSEQEGKMVR</sequence>
<evidence type="ECO:0000313" key="2">
    <source>
        <dbReference type="EMBL" id="KPV45533.1"/>
    </source>
</evidence>
<organism evidence="2 3">
    <name type="scientific">Alicyclobacillus ferrooxydans</name>
    <dbReference type="NCBI Taxonomy" id="471514"/>
    <lineage>
        <taxon>Bacteria</taxon>
        <taxon>Bacillati</taxon>
        <taxon>Bacillota</taxon>
        <taxon>Bacilli</taxon>
        <taxon>Bacillales</taxon>
        <taxon>Alicyclobacillaceae</taxon>
        <taxon>Alicyclobacillus</taxon>
    </lineage>
</organism>
<dbReference type="Pfam" id="PF01882">
    <property type="entry name" value="DUF58"/>
    <property type="match status" value="1"/>
</dbReference>
<dbReference type="InterPro" id="IPR002881">
    <property type="entry name" value="DUF58"/>
</dbReference>
<accession>A0A0N8PPX4</accession>
<dbReference type="STRING" id="471514.AN477_00860"/>
<comment type="caution">
    <text evidence="2">The sequence shown here is derived from an EMBL/GenBank/DDBJ whole genome shotgun (WGS) entry which is preliminary data.</text>
</comment>
<reference evidence="2 3" key="1">
    <citation type="submission" date="2015-09" db="EMBL/GenBank/DDBJ databases">
        <title>Draft genome sequence of Alicyclobacillus ferrooxydans DSM 22381.</title>
        <authorList>
            <person name="Hemp J."/>
        </authorList>
    </citation>
    <scope>NUCLEOTIDE SEQUENCE [LARGE SCALE GENOMIC DNA]</scope>
    <source>
        <strain evidence="2 3">TC-34</strain>
    </source>
</reference>
<name>A0A0N8PPX4_9BACL</name>
<gene>
    <name evidence="2" type="ORF">AN477_00860</name>
</gene>
<dbReference type="Proteomes" id="UP000050482">
    <property type="component" value="Unassembled WGS sequence"/>
</dbReference>
<proteinExistence type="predicted"/>
<protein>
    <recommendedName>
        <fullName evidence="1">DUF58 domain-containing protein</fullName>
    </recommendedName>
</protein>
<evidence type="ECO:0000259" key="1">
    <source>
        <dbReference type="Pfam" id="PF01882"/>
    </source>
</evidence>
<feature type="domain" description="DUF58" evidence="1">
    <location>
        <begin position="186"/>
        <end position="349"/>
    </location>
</feature>
<dbReference type="AlphaFoldDB" id="A0A0N8PPX4"/>
<dbReference type="PANTHER" id="PTHR34351:SF2">
    <property type="entry name" value="DUF58 DOMAIN-CONTAINING PROTEIN"/>
    <property type="match status" value="1"/>
</dbReference>
<keyword evidence="3" id="KW-1185">Reference proteome</keyword>
<evidence type="ECO:0000313" key="3">
    <source>
        <dbReference type="Proteomes" id="UP000050482"/>
    </source>
</evidence>
<dbReference type="OrthoDB" id="9789943at2"/>